<dbReference type="EMBL" id="CAWUPB010001157">
    <property type="protein sequence ID" value="CAK7339231.1"/>
    <property type="molecule type" value="Genomic_DNA"/>
</dbReference>
<evidence type="ECO:0000256" key="2">
    <source>
        <dbReference type="ARBA" id="ARBA00023157"/>
    </source>
</evidence>
<dbReference type="Proteomes" id="UP001314170">
    <property type="component" value="Unassembled WGS sequence"/>
</dbReference>
<reference evidence="3 4" key="1">
    <citation type="submission" date="2024-01" db="EMBL/GenBank/DDBJ databases">
        <authorList>
            <person name="Waweru B."/>
        </authorList>
    </citation>
    <scope>NUCLEOTIDE SEQUENCE [LARGE SCALE GENOMIC DNA]</scope>
</reference>
<dbReference type="PANTHER" id="PTHR47976:SF108">
    <property type="entry name" value="G-TYPE LECTIN S-RECEPTOR-LIKE SERINE_THREONINE-PROTEIN KINASE LECRK1"/>
    <property type="match status" value="1"/>
</dbReference>
<evidence type="ECO:0000256" key="1">
    <source>
        <dbReference type="ARBA" id="ARBA00022729"/>
    </source>
</evidence>
<dbReference type="SUPFAM" id="SSF51110">
    <property type="entry name" value="alpha-D-mannose-specific plant lectins"/>
    <property type="match status" value="1"/>
</dbReference>
<evidence type="ECO:0000313" key="4">
    <source>
        <dbReference type="Proteomes" id="UP001314170"/>
    </source>
</evidence>
<evidence type="ECO:0000313" key="3">
    <source>
        <dbReference type="EMBL" id="CAK7339231.1"/>
    </source>
</evidence>
<keyword evidence="1" id="KW-0732">Signal</keyword>
<dbReference type="InterPro" id="IPR036426">
    <property type="entry name" value="Bulb-type_lectin_dom_sf"/>
</dbReference>
<dbReference type="PANTHER" id="PTHR47976">
    <property type="entry name" value="G-TYPE LECTIN S-RECEPTOR-LIKE SERINE/THREONINE-PROTEIN KINASE SD2-5"/>
    <property type="match status" value="1"/>
</dbReference>
<sequence length="149" mass="16730">MNRSTGKFRFTLQADGNLVLYTLTFPLDLDNSSYWSAQTEGNGFQLIFNQSGNIYLAAKNGIILKMLSSESPTTQEFYHIAFLEYDGVFRHYVYPKRSSSNFSGGLLNEDSGSGACRFNSYCSLGNDQRPNCKRPPGYNFLDPNDVMKG</sequence>
<organism evidence="3 4">
    <name type="scientific">Dovyalis caffra</name>
    <dbReference type="NCBI Taxonomy" id="77055"/>
    <lineage>
        <taxon>Eukaryota</taxon>
        <taxon>Viridiplantae</taxon>
        <taxon>Streptophyta</taxon>
        <taxon>Embryophyta</taxon>
        <taxon>Tracheophyta</taxon>
        <taxon>Spermatophyta</taxon>
        <taxon>Magnoliopsida</taxon>
        <taxon>eudicotyledons</taxon>
        <taxon>Gunneridae</taxon>
        <taxon>Pentapetalae</taxon>
        <taxon>rosids</taxon>
        <taxon>fabids</taxon>
        <taxon>Malpighiales</taxon>
        <taxon>Salicaceae</taxon>
        <taxon>Flacourtieae</taxon>
        <taxon>Dovyalis</taxon>
    </lineage>
</organism>
<keyword evidence="4" id="KW-1185">Reference proteome</keyword>
<dbReference type="Gene3D" id="2.90.10.10">
    <property type="entry name" value="Bulb-type lectin domain"/>
    <property type="match status" value="1"/>
</dbReference>
<protein>
    <recommendedName>
        <fullName evidence="5">Bulb-type lectin domain-containing protein</fullName>
    </recommendedName>
</protein>
<dbReference type="AlphaFoldDB" id="A0AAV1RU07"/>
<keyword evidence="2" id="KW-1015">Disulfide bond</keyword>
<dbReference type="InterPro" id="IPR051343">
    <property type="entry name" value="G-type_lectin_kinases/EP1-like"/>
</dbReference>
<gene>
    <name evidence="3" type="ORF">DCAF_LOCUS14281</name>
</gene>
<proteinExistence type="predicted"/>
<accession>A0AAV1RU07</accession>
<name>A0AAV1RU07_9ROSI</name>
<comment type="caution">
    <text evidence="3">The sequence shown here is derived from an EMBL/GenBank/DDBJ whole genome shotgun (WGS) entry which is preliminary data.</text>
</comment>
<evidence type="ECO:0008006" key="5">
    <source>
        <dbReference type="Google" id="ProtNLM"/>
    </source>
</evidence>